<evidence type="ECO:0000313" key="6">
    <source>
        <dbReference type="Proteomes" id="UP001302745"/>
    </source>
</evidence>
<dbReference type="GO" id="GO:0047617">
    <property type="term" value="F:fatty acyl-CoA hydrolase activity"/>
    <property type="evidence" value="ECO:0007669"/>
    <property type="project" value="InterPro"/>
</dbReference>
<evidence type="ECO:0000256" key="1">
    <source>
        <dbReference type="ARBA" id="ARBA00008324"/>
    </source>
</evidence>
<dbReference type="Pfam" id="PF03061">
    <property type="entry name" value="4HBT"/>
    <property type="match status" value="1"/>
</dbReference>
<dbReference type="InterPro" id="IPR039298">
    <property type="entry name" value="ACOT13"/>
</dbReference>
<feature type="compositionally biased region" description="Low complexity" evidence="3">
    <location>
        <begin position="8"/>
        <end position="25"/>
    </location>
</feature>
<proteinExistence type="inferred from homology"/>
<dbReference type="AlphaFoldDB" id="A0AAN6ZV06"/>
<evidence type="ECO:0000259" key="4">
    <source>
        <dbReference type="Pfam" id="PF03061"/>
    </source>
</evidence>
<evidence type="ECO:0000256" key="2">
    <source>
        <dbReference type="ARBA" id="ARBA00022801"/>
    </source>
</evidence>
<sequence length="184" mass="19364">MAANDEVTPALAPAAAATEAPGTQADPSSSFLAHIEHYHATRCTASPIYAFLLGTPDNNPLVRFTHARQGLFTARLRLSAQHLNSSGSIHGSVSATLVDWAGGLAIAAFDLRGKTGVSVDINVSYLSSARLGDEIEIEGRVERLGSSLAFTEVRIFKVDGSGERGAVVASGRHTKFVRDSTSTK</sequence>
<gene>
    <name evidence="5" type="ORF">C8A00DRAFT_44048</name>
</gene>
<dbReference type="Proteomes" id="UP001302745">
    <property type="component" value="Unassembled WGS sequence"/>
</dbReference>
<dbReference type="InterPro" id="IPR029069">
    <property type="entry name" value="HotDog_dom_sf"/>
</dbReference>
<organism evidence="5 6">
    <name type="scientific">Chaetomidium leptoderma</name>
    <dbReference type="NCBI Taxonomy" id="669021"/>
    <lineage>
        <taxon>Eukaryota</taxon>
        <taxon>Fungi</taxon>
        <taxon>Dikarya</taxon>
        <taxon>Ascomycota</taxon>
        <taxon>Pezizomycotina</taxon>
        <taxon>Sordariomycetes</taxon>
        <taxon>Sordariomycetidae</taxon>
        <taxon>Sordariales</taxon>
        <taxon>Chaetomiaceae</taxon>
        <taxon>Chaetomidium</taxon>
    </lineage>
</organism>
<feature type="region of interest" description="Disordered" evidence="3">
    <location>
        <begin position="1"/>
        <end position="27"/>
    </location>
</feature>
<evidence type="ECO:0000256" key="3">
    <source>
        <dbReference type="SAM" id="MobiDB-lite"/>
    </source>
</evidence>
<dbReference type="CDD" id="cd03443">
    <property type="entry name" value="PaaI_thioesterase"/>
    <property type="match status" value="1"/>
</dbReference>
<dbReference type="SUPFAM" id="SSF54637">
    <property type="entry name" value="Thioesterase/thiol ester dehydrase-isomerase"/>
    <property type="match status" value="1"/>
</dbReference>
<dbReference type="InterPro" id="IPR006683">
    <property type="entry name" value="Thioestr_dom"/>
</dbReference>
<name>A0AAN6ZV06_9PEZI</name>
<dbReference type="NCBIfam" id="TIGR00369">
    <property type="entry name" value="unchar_dom_1"/>
    <property type="match status" value="1"/>
</dbReference>
<dbReference type="PANTHER" id="PTHR21660:SF11">
    <property type="entry name" value="FAMILY PROTEIN, PUTATIVE (AFU_ORTHOLOGUE AFUA_4G04355)-RELATED"/>
    <property type="match status" value="1"/>
</dbReference>
<feature type="domain" description="Thioesterase" evidence="4">
    <location>
        <begin position="87"/>
        <end position="160"/>
    </location>
</feature>
<reference evidence="5" key="2">
    <citation type="submission" date="2023-05" db="EMBL/GenBank/DDBJ databases">
        <authorList>
            <consortium name="Lawrence Berkeley National Laboratory"/>
            <person name="Steindorff A."/>
            <person name="Hensen N."/>
            <person name="Bonometti L."/>
            <person name="Westerberg I."/>
            <person name="Brannstrom I.O."/>
            <person name="Guillou S."/>
            <person name="Cros-Aarteil S."/>
            <person name="Calhoun S."/>
            <person name="Haridas S."/>
            <person name="Kuo A."/>
            <person name="Mondo S."/>
            <person name="Pangilinan J."/>
            <person name="Riley R."/>
            <person name="Labutti K."/>
            <person name="Andreopoulos B."/>
            <person name="Lipzen A."/>
            <person name="Chen C."/>
            <person name="Yanf M."/>
            <person name="Daum C."/>
            <person name="Ng V."/>
            <person name="Clum A."/>
            <person name="Ohm R."/>
            <person name="Martin F."/>
            <person name="Silar P."/>
            <person name="Natvig D."/>
            <person name="Lalanne C."/>
            <person name="Gautier V."/>
            <person name="Ament-Velasquez S.L."/>
            <person name="Kruys A."/>
            <person name="Hutchinson M.I."/>
            <person name="Powell A.J."/>
            <person name="Barry K."/>
            <person name="Miller A.N."/>
            <person name="Grigoriev I.V."/>
            <person name="Debuchy R."/>
            <person name="Gladieux P."/>
            <person name="Thoren M.H."/>
            <person name="Johannesson H."/>
        </authorList>
    </citation>
    <scope>NUCLEOTIDE SEQUENCE</scope>
    <source>
        <strain evidence="5">CBS 538.74</strain>
    </source>
</reference>
<dbReference type="PANTHER" id="PTHR21660">
    <property type="entry name" value="THIOESTERASE SUPERFAMILY MEMBER-RELATED"/>
    <property type="match status" value="1"/>
</dbReference>
<protein>
    <submittedName>
        <fullName evidence="5">HotDog domain-containing protein</fullName>
    </submittedName>
</protein>
<reference evidence="5" key="1">
    <citation type="journal article" date="2023" name="Mol. Phylogenet. Evol.">
        <title>Genome-scale phylogeny and comparative genomics of the fungal order Sordariales.</title>
        <authorList>
            <person name="Hensen N."/>
            <person name="Bonometti L."/>
            <person name="Westerberg I."/>
            <person name="Brannstrom I.O."/>
            <person name="Guillou S."/>
            <person name="Cros-Aarteil S."/>
            <person name="Calhoun S."/>
            <person name="Haridas S."/>
            <person name="Kuo A."/>
            <person name="Mondo S."/>
            <person name="Pangilinan J."/>
            <person name="Riley R."/>
            <person name="LaButti K."/>
            <person name="Andreopoulos B."/>
            <person name="Lipzen A."/>
            <person name="Chen C."/>
            <person name="Yan M."/>
            <person name="Daum C."/>
            <person name="Ng V."/>
            <person name="Clum A."/>
            <person name="Steindorff A."/>
            <person name="Ohm R.A."/>
            <person name="Martin F."/>
            <person name="Silar P."/>
            <person name="Natvig D.O."/>
            <person name="Lalanne C."/>
            <person name="Gautier V."/>
            <person name="Ament-Velasquez S.L."/>
            <person name="Kruys A."/>
            <person name="Hutchinson M.I."/>
            <person name="Powell A.J."/>
            <person name="Barry K."/>
            <person name="Miller A.N."/>
            <person name="Grigoriev I.V."/>
            <person name="Debuchy R."/>
            <person name="Gladieux P."/>
            <person name="Hiltunen Thoren M."/>
            <person name="Johannesson H."/>
        </authorList>
    </citation>
    <scope>NUCLEOTIDE SEQUENCE</scope>
    <source>
        <strain evidence="5">CBS 538.74</strain>
    </source>
</reference>
<accession>A0AAN6ZV06</accession>
<comment type="similarity">
    <text evidence="1">Belongs to the thioesterase PaaI family.</text>
</comment>
<dbReference type="InterPro" id="IPR003736">
    <property type="entry name" value="PAAI_dom"/>
</dbReference>
<comment type="caution">
    <text evidence="5">The sequence shown here is derived from an EMBL/GenBank/DDBJ whole genome shotgun (WGS) entry which is preliminary data.</text>
</comment>
<dbReference type="EMBL" id="MU856955">
    <property type="protein sequence ID" value="KAK4152975.1"/>
    <property type="molecule type" value="Genomic_DNA"/>
</dbReference>
<keyword evidence="6" id="KW-1185">Reference proteome</keyword>
<evidence type="ECO:0000313" key="5">
    <source>
        <dbReference type="EMBL" id="KAK4152975.1"/>
    </source>
</evidence>
<keyword evidence="2" id="KW-0378">Hydrolase</keyword>
<dbReference type="Gene3D" id="3.10.129.10">
    <property type="entry name" value="Hotdog Thioesterase"/>
    <property type="match status" value="1"/>
</dbReference>